<feature type="signal peptide" evidence="2">
    <location>
        <begin position="1"/>
        <end position="18"/>
    </location>
</feature>
<dbReference type="eggNOG" id="ENOG502THYH">
    <property type="taxonomic scope" value="Eukaryota"/>
</dbReference>
<protein>
    <submittedName>
        <fullName evidence="4">DUF148 domain-containing protein</fullName>
    </submittedName>
</protein>
<sequence length="430" mass="48208">MGQLFLFTLYILVGFLSAGPLFSRNADRTFSLNPDDGLLPELAFEKNGHSAGAVNNDYPPEDDPHKPQFSKSSLSELTPIANQPSIYPQFVGKSLDHGFQKNVYLAGAFENDMPLEDNDLHKPQFSKNSLYHDLHIDHDSHEEGTPVIKNISGVEKALVKEIVLLIMKNEDYLKLLDNPSFPDVVKMVKKMMEEPEQHAIHDKVLKNLHKIEQIYNKIFKPLNDERFAKLRMNFLIHLRDAADHHNLTTEDLSELEANEKFLAFKMQEKKFEKVIKKLAIELEEPKHRHKRSFIRPDNATGSFMSSNERTRTPIISTKKPETSQATASTTPVFLDTTTSTAHPSKTTEKPSSSKAPHATVASTTILNLTSSTDSPKTTGKPSTTKALPTANVITRGPIFEHTPPFKLTTEFPKITLKPIIFSASDPGAAY</sequence>
<evidence type="ECO:0000256" key="1">
    <source>
        <dbReference type="SAM" id="MobiDB-lite"/>
    </source>
</evidence>
<reference evidence="4" key="1">
    <citation type="submission" date="2016-11" db="UniProtKB">
        <authorList>
            <consortium name="WormBaseParasite"/>
        </authorList>
    </citation>
    <scope>IDENTIFICATION</scope>
</reference>
<feature type="region of interest" description="Disordered" evidence="1">
    <location>
        <begin position="318"/>
        <end position="385"/>
    </location>
</feature>
<keyword evidence="3" id="KW-1185">Reference proteome</keyword>
<dbReference type="WBParaSite" id="Csp11.Scaffold626.g6488.t1">
    <property type="protein sequence ID" value="Csp11.Scaffold626.g6488.t1"/>
    <property type="gene ID" value="Csp11.Scaffold626.g6488"/>
</dbReference>
<feature type="compositionally biased region" description="Low complexity" evidence="1">
    <location>
        <begin position="336"/>
        <end position="354"/>
    </location>
</feature>
<name>A0A1I7TJB1_9PELO</name>
<dbReference type="Proteomes" id="UP000095282">
    <property type="component" value="Unplaced"/>
</dbReference>
<organism evidence="3 4">
    <name type="scientific">Caenorhabditis tropicalis</name>
    <dbReference type="NCBI Taxonomy" id="1561998"/>
    <lineage>
        <taxon>Eukaryota</taxon>
        <taxon>Metazoa</taxon>
        <taxon>Ecdysozoa</taxon>
        <taxon>Nematoda</taxon>
        <taxon>Chromadorea</taxon>
        <taxon>Rhabditida</taxon>
        <taxon>Rhabditina</taxon>
        <taxon>Rhabditomorpha</taxon>
        <taxon>Rhabditoidea</taxon>
        <taxon>Rhabditidae</taxon>
        <taxon>Peloderinae</taxon>
        <taxon>Caenorhabditis</taxon>
    </lineage>
</organism>
<feature type="chain" id="PRO_5009307700" evidence="2">
    <location>
        <begin position="19"/>
        <end position="430"/>
    </location>
</feature>
<evidence type="ECO:0000313" key="3">
    <source>
        <dbReference type="Proteomes" id="UP000095282"/>
    </source>
</evidence>
<feature type="compositionally biased region" description="Low complexity" evidence="1">
    <location>
        <begin position="369"/>
        <end position="385"/>
    </location>
</feature>
<evidence type="ECO:0000256" key="2">
    <source>
        <dbReference type="SAM" id="SignalP"/>
    </source>
</evidence>
<evidence type="ECO:0000313" key="4">
    <source>
        <dbReference type="WBParaSite" id="Csp11.Scaffold626.g6488.t1"/>
    </source>
</evidence>
<proteinExistence type="predicted"/>
<dbReference type="AlphaFoldDB" id="A0A1I7TJB1"/>
<feature type="compositionally biased region" description="Polar residues" evidence="1">
    <location>
        <begin position="322"/>
        <end position="331"/>
    </location>
</feature>
<feature type="region of interest" description="Disordered" evidence="1">
    <location>
        <begin position="49"/>
        <end position="73"/>
    </location>
</feature>
<keyword evidence="2" id="KW-0732">Signal</keyword>
<accession>A0A1I7TJB1</accession>